<accession>A0A3L8DNU3</accession>
<reference evidence="2" key="1">
    <citation type="journal article" date="2018" name="Genome Res.">
        <title>The genomic architecture and molecular evolution of ant odorant receptors.</title>
        <authorList>
            <person name="McKenzie S.K."/>
            <person name="Kronauer D.J.C."/>
        </authorList>
    </citation>
    <scope>NUCLEOTIDE SEQUENCE [LARGE SCALE GENOMIC DNA]</scope>
    <source>
        <strain evidence="2">Clonal line C1</strain>
    </source>
</reference>
<reference evidence="2" key="2">
    <citation type="submission" date="2018-07" db="EMBL/GenBank/DDBJ databases">
        <authorList>
            <person name="Mckenzie S.K."/>
            <person name="Kronauer D.J.C."/>
        </authorList>
    </citation>
    <scope>NUCLEOTIDE SEQUENCE</scope>
    <source>
        <strain evidence="2">Clonal line C1</strain>
    </source>
</reference>
<name>A0A3L8DNU3_OOCBI</name>
<organism evidence="2">
    <name type="scientific">Ooceraea biroi</name>
    <name type="common">Clonal raider ant</name>
    <name type="synonym">Cerapachys biroi</name>
    <dbReference type="NCBI Taxonomy" id="2015173"/>
    <lineage>
        <taxon>Eukaryota</taxon>
        <taxon>Metazoa</taxon>
        <taxon>Ecdysozoa</taxon>
        <taxon>Arthropoda</taxon>
        <taxon>Hexapoda</taxon>
        <taxon>Insecta</taxon>
        <taxon>Pterygota</taxon>
        <taxon>Neoptera</taxon>
        <taxon>Endopterygota</taxon>
        <taxon>Hymenoptera</taxon>
        <taxon>Apocrita</taxon>
        <taxon>Aculeata</taxon>
        <taxon>Formicoidea</taxon>
        <taxon>Formicidae</taxon>
        <taxon>Dorylinae</taxon>
        <taxon>Ooceraea</taxon>
    </lineage>
</organism>
<dbReference type="InterPro" id="IPR006631">
    <property type="entry name" value="DM4_12"/>
</dbReference>
<protein>
    <submittedName>
        <fullName evidence="2">Uncharacterized protein</fullName>
    </submittedName>
</protein>
<feature type="chain" id="PRO_5018206248" evidence="1">
    <location>
        <begin position="23"/>
        <end position="198"/>
    </location>
</feature>
<dbReference type="SMART" id="SM00718">
    <property type="entry name" value="DM4_12"/>
    <property type="match status" value="1"/>
</dbReference>
<proteinExistence type="predicted"/>
<dbReference type="EMBL" id="QOIP01000006">
    <property type="protein sequence ID" value="RLU22104.1"/>
    <property type="molecule type" value="Genomic_DNA"/>
</dbReference>
<evidence type="ECO:0000313" key="2">
    <source>
        <dbReference type="EMBL" id="RLU22104.1"/>
    </source>
</evidence>
<keyword evidence="1" id="KW-0732">Signal</keyword>
<sequence>MAKRLFLFSILILYCARDASFASRPRRQKLYPPPLVFPFGGTIKLIVGISLPVEISGRILAYAQNFQFQYLLPQNASLFTEFFEDAKSSRRRRRENVSWNERMTVYSLLEEEFERRGIDGRECMKKSICEAAMAPLEDEGLVGELLHLLLTPQQESDSSLNSEYLEAFEFGREHHDCSQIYRLCPSGQGILDQISKLV</sequence>
<dbReference type="OrthoDB" id="6358587at2759"/>
<gene>
    <name evidence="2" type="ORF">DMN91_006484</name>
</gene>
<feature type="signal peptide" evidence="1">
    <location>
        <begin position="1"/>
        <end position="22"/>
    </location>
</feature>
<evidence type="ECO:0000256" key="1">
    <source>
        <dbReference type="SAM" id="SignalP"/>
    </source>
</evidence>
<comment type="caution">
    <text evidence="2">The sequence shown here is derived from an EMBL/GenBank/DDBJ whole genome shotgun (WGS) entry which is preliminary data.</text>
</comment>
<dbReference type="PANTHER" id="PTHR21398">
    <property type="entry name" value="AGAP007094-PA"/>
    <property type="match status" value="1"/>
</dbReference>
<dbReference type="AlphaFoldDB" id="A0A3L8DNU3"/>
<dbReference type="Pfam" id="PF07841">
    <property type="entry name" value="DM4_12"/>
    <property type="match status" value="1"/>
</dbReference>
<dbReference type="PANTHER" id="PTHR21398:SF6">
    <property type="entry name" value="AGAP007094-PA"/>
    <property type="match status" value="1"/>
</dbReference>
<dbReference type="Proteomes" id="UP000279307">
    <property type="component" value="Chromosome 6"/>
</dbReference>